<evidence type="ECO:0000313" key="1">
    <source>
        <dbReference type="EMBL" id="KAK8217585.1"/>
    </source>
</evidence>
<name>A0ACC3SLJ6_9PEZI</name>
<proteinExistence type="predicted"/>
<protein>
    <submittedName>
        <fullName evidence="1">Uncharacterized protein</fullName>
    </submittedName>
</protein>
<sequence length="353" mass="38036">MSASDSTNPSIPGTSTSTSTSTSSGMATPPKEGLIRVGAVQAEPVWWDLQGAVAKTIEIIHEAGRKGIQILGFPEVWLCACKNANRPLWLTPAYQNPPFIQQYMQNSMAVDSPEMARIQTACAEAHIHIVLGYSQRSGASIYIAQAFISSTGSLLHNRRKIKPTSVERALWGDGQADSLLCVVDTPHAKLGALNCWENFQPLLRYHEYGLGAQVHVAGWPPFPAHPGSCEVEVAYTMTASANRAISQNVAMEGQCFVLCATQIIKEENFARAGVQGKGIFKGDSGGFAMIFGPDGTPLVEPLGEGEEGILQADIDLKTIDFAKNMCDPVGQYSRPDLLSLNVNMTAAKQVHYT</sequence>
<comment type="caution">
    <text evidence="1">The sequence shown here is derived from an EMBL/GenBank/DDBJ whole genome shotgun (WGS) entry which is preliminary data.</text>
</comment>
<keyword evidence="2" id="KW-1185">Reference proteome</keyword>
<organism evidence="1 2">
    <name type="scientific">Zalaria obscura</name>
    <dbReference type="NCBI Taxonomy" id="2024903"/>
    <lineage>
        <taxon>Eukaryota</taxon>
        <taxon>Fungi</taxon>
        <taxon>Dikarya</taxon>
        <taxon>Ascomycota</taxon>
        <taxon>Pezizomycotina</taxon>
        <taxon>Dothideomycetes</taxon>
        <taxon>Dothideomycetidae</taxon>
        <taxon>Dothideales</taxon>
        <taxon>Zalariaceae</taxon>
        <taxon>Zalaria</taxon>
    </lineage>
</organism>
<dbReference type="Proteomes" id="UP001320706">
    <property type="component" value="Unassembled WGS sequence"/>
</dbReference>
<reference evidence="1" key="1">
    <citation type="submission" date="2024-02" db="EMBL/GenBank/DDBJ databases">
        <title>Metagenome Assembled Genome of Zalaria obscura JY119.</title>
        <authorList>
            <person name="Vighnesh L."/>
            <person name="Jagadeeshwari U."/>
            <person name="Venkata Ramana C."/>
            <person name="Sasikala C."/>
        </authorList>
    </citation>
    <scope>NUCLEOTIDE SEQUENCE</scope>
    <source>
        <strain evidence="1">JY119</strain>
    </source>
</reference>
<accession>A0ACC3SLJ6</accession>
<evidence type="ECO:0000313" key="2">
    <source>
        <dbReference type="Proteomes" id="UP001320706"/>
    </source>
</evidence>
<dbReference type="EMBL" id="JAMKPW020000005">
    <property type="protein sequence ID" value="KAK8217585.1"/>
    <property type="molecule type" value="Genomic_DNA"/>
</dbReference>
<gene>
    <name evidence="1" type="ORF">M8818_001343</name>
</gene>